<dbReference type="Pfam" id="PF01494">
    <property type="entry name" value="FAD_binding_3"/>
    <property type="match status" value="1"/>
</dbReference>
<name>A0A162N3Q1_CORDF</name>
<dbReference type="Gene3D" id="3.30.70.2450">
    <property type="match status" value="1"/>
</dbReference>
<gene>
    <name evidence="6" type="ORF">LEL_07037</name>
</gene>
<organism evidence="6 7">
    <name type="scientific">Akanthomyces lecanii RCEF 1005</name>
    <dbReference type="NCBI Taxonomy" id="1081108"/>
    <lineage>
        <taxon>Eukaryota</taxon>
        <taxon>Fungi</taxon>
        <taxon>Dikarya</taxon>
        <taxon>Ascomycota</taxon>
        <taxon>Pezizomycotina</taxon>
        <taxon>Sordariomycetes</taxon>
        <taxon>Hypocreomycetidae</taxon>
        <taxon>Hypocreales</taxon>
        <taxon>Cordycipitaceae</taxon>
        <taxon>Akanthomyces</taxon>
        <taxon>Cordyceps confragosa</taxon>
    </lineage>
</organism>
<dbReference type="PANTHER" id="PTHR43004:SF19">
    <property type="entry name" value="BINDING MONOOXYGENASE, PUTATIVE (JCVI)-RELATED"/>
    <property type="match status" value="1"/>
</dbReference>
<accession>A0A162N3Q1</accession>
<dbReference type="EMBL" id="AZHF01000005">
    <property type="protein sequence ID" value="OAA75049.1"/>
    <property type="molecule type" value="Genomic_DNA"/>
</dbReference>
<evidence type="ECO:0000256" key="3">
    <source>
        <dbReference type="ARBA" id="ARBA00022827"/>
    </source>
</evidence>
<dbReference type="GO" id="GO:0071949">
    <property type="term" value="F:FAD binding"/>
    <property type="evidence" value="ECO:0007669"/>
    <property type="project" value="InterPro"/>
</dbReference>
<comment type="caution">
    <text evidence="6">The sequence shown here is derived from an EMBL/GenBank/DDBJ whole genome shotgun (WGS) entry which is preliminary data.</text>
</comment>
<reference evidence="6 7" key="1">
    <citation type="journal article" date="2016" name="Genome Biol. Evol.">
        <title>Divergent and convergent evolution of fungal pathogenicity.</title>
        <authorList>
            <person name="Shang Y."/>
            <person name="Xiao G."/>
            <person name="Zheng P."/>
            <person name="Cen K."/>
            <person name="Zhan S."/>
            <person name="Wang C."/>
        </authorList>
    </citation>
    <scope>NUCLEOTIDE SEQUENCE [LARGE SCALE GENOMIC DNA]</scope>
    <source>
        <strain evidence="6 7">RCEF 1005</strain>
    </source>
</reference>
<proteinExistence type="predicted"/>
<dbReference type="InterPro" id="IPR036188">
    <property type="entry name" value="FAD/NAD-bd_sf"/>
</dbReference>
<dbReference type="SUPFAM" id="SSF51905">
    <property type="entry name" value="FAD/NAD(P)-binding domain"/>
    <property type="match status" value="1"/>
</dbReference>
<dbReference type="STRING" id="1081108.A0A162N3Q1"/>
<feature type="domain" description="FAD-binding" evidence="5">
    <location>
        <begin position="8"/>
        <end position="374"/>
    </location>
</feature>
<evidence type="ECO:0000313" key="7">
    <source>
        <dbReference type="Proteomes" id="UP000076881"/>
    </source>
</evidence>
<keyword evidence="2" id="KW-0285">Flavoprotein</keyword>
<comment type="cofactor">
    <cofactor evidence="1">
        <name>FAD</name>
        <dbReference type="ChEBI" id="CHEBI:57692"/>
    </cofactor>
</comment>
<dbReference type="Pfam" id="PF21274">
    <property type="entry name" value="Rng_hyd_C"/>
    <property type="match status" value="1"/>
</dbReference>
<dbReference type="OrthoDB" id="1716816at2759"/>
<evidence type="ECO:0000259" key="5">
    <source>
        <dbReference type="Pfam" id="PF01494"/>
    </source>
</evidence>
<dbReference type="Proteomes" id="UP000076881">
    <property type="component" value="Unassembled WGS sequence"/>
</dbReference>
<evidence type="ECO:0000256" key="2">
    <source>
        <dbReference type="ARBA" id="ARBA00022630"/>
    </source>
</evidence>
<keyword evidence="7" id="KW-1185">Reference proteome</keyword>
<dbReference type="Gene3D" id="3.40.30.120">
    <property type="match status" value="1"/>
</dbReference>
<dbReference type="PANTHER" id="PTHR43004">
    <property type="entry name" value="TRK SYSTEM POTASSIUM UPTAKE PROTEIN"/>
    <property type="match status" value="1"/>
</dbReference>
<evidence type="ECO:0000256" key="4">
    <source>
        <dbReference type="ARBA" id="ARBA00023002"/>
    </source>
</evidence>
<sequence length="528" mass="58055">MTGLDKLYDVIIAGAGPVGMMLAAELSFAGASVLVIERDPSLTSDWKAIPIGQRALMVPSLESLYRRGLLSQLSHYDVSPLERQWFGVKREGYSYGGHYAGLKLNMSQFDLNRWKYRLRGPVTRPAKSSIQEVTDIYAKRARSHGATILVDHPVTSILRQDDSSVTIVAGEQGSTFRGRWLVGCDGGRSTIRKLAGINLTGSDPMFTGYMARLDFTSKKEMELGFHPAPGGMVMTFSDDCIALLDWDGATFDRNSEVTVEHFRSIADKVLGPGEITVHALHYISTFTDRSKGASTFRKGRVLLAGDAAHIHSPLGAQGLNLGLGDAMNLGWKLAATVRQELMASYAGTSAPLDTTLIDSYESERHPLADWVLDWTRSQVLSLQPDLFGRAVLNLTQDMLNTDDGMNLVIGRVWGLAQRYVLGKGGVFDHELVGSSVPDFEFLDGTRMGDKLQNGRAWLVDFEDSAELKDAVIGTEFAWKVNYLSVAAQDTRGLRAVLVRPDGIVAWLAEGDSFDVEALKLSLYKWFSY</sequence>
<evidence type="ECO:0000313" key="6">
    <source>
        <dbReference type="EMBL" id="OAA75049.1"/>
    </source>
</evidence>
<dbReference type="PRINTS" id="PR00420">
    <property type="entry name" value="RNGMNOXGNASE"/>
</dbReference>
<evidence type="ECO:0000256" key="1">
    <source>
        <dbReference type="ARBA" id="ARBA00001974"/>
    </source>
</evidence>
<dbReference type="InterPro" id="IPR050641">
    <property type="entry name" value="RIFMO-like"/>
</dbReference>
<dbReference type="InterPro" id="IPR002938">
    <property type="entry name" value="FAD-bd"/>
</dbReference>
<protein>
    <submittedName>
        <fullName evidence="6">Monooxygenase, FAD-binding protein</fullName>
    </submittedName>
</protein>
<dbReference type="Gene3D" id="3.50.50.60">
    <property type="entry name" value="FAD/NAD(P)-binding domain"/>
    <property type="match status" value="1"/>
</dbReference>
<keyword evidence="6" id="KW-0503">Monooxygenase</keyword>
<keyword evidence="4" id="KW-0560">Oxidoreductase</keyword>
<dbReference type="GO" id="GO:0016709">
    <property type="term" value="F:oxidoreductase activity, acting on paired donors, with incorporation or reduction of molecular oxygen, NAD(P)H as one donor, and incorporation of one atom of oxygen"/>
    <property type="evidence" value="ECO:0007669"/>
    <property type="project" value="UniProtKB-ARBA"/>
</dbReference>
<keyword evidence="3" id="KW-0274">FAD</keyword>
<dbReference type="AlphaFoldDB" id="A0A162N3Q1"/>